<name>A0A1G2G174_9BACT</name>
<reference evidence="1 2" key="1">
    <citation type="journal article" date="2016" name="Nat. Commun.">
        <title>Thousands of microbial genomes shed light on interconnected biogeochemical processes in an aquifer system.</title>
        <authorList>
            <person name="Anantharaman K."/>
            <person name="Brown C.T."/>
            <person name="Hug L.A."/>
            <person name="Sharon I."/>
            <person name="Castelle C.J."/>
            <person name="Probst A.J."/>
            <person name="Thomas B.C."/>
            <person name="Singh A."/>
            <person name="Wilkins M.J."/>
            <person name="Karaoz U."/>
            <person name="Brodie E.L."/>
            <person name="Williams K.H."/>
            <person name="Hubbard S.S."/>
            <person name="Banfield J.F."/>
        </authorList>
    </citation>
    <scope>NUCLEOTIDE SEQUENCE [LARGE SCALE GENOMIC DNA]</scope>
</reference>
<evidence type="ECO:0000313" key="2">
    <source>
        <dbReference type="Proteomes" id="UP000177480"/>
    </source>
</evidence>
<comment type="caution">
    <text evidence="1">The sequence shown here is derived from an EMBL/GenBank/DDBJ whole genome shotgun (WGS) entry which is preliminary data.</text>
</comment>
<dbReference type="EMBL" id="MHNK01000010">
    <property type="protein sequence ID" value="OGZ44073.1"/>
    <property type="molecule type" value="Genomic_DNA"/>
</dbReference>
<accession>A0A1G2G174</accession>
<dbReference type="AlphaFoldDB" id="A0A1G2G174"/>
<proteinExistence type="predicted"/>
<organism evidence="1 2">
    <name type="scientific">Candidatus Ryanbacteria bacterium RIFCSPHIGHO2_01_FULL_45_22</name>
    <dbReference type="NCBI Taxonomy" id="1802114"/>
    <lineage>
        <taxon>Bacteria</taxon>
        <taxon>Candidatus Ryaniibacteriota</taxon>
    </lineage>
</organism>
<sequence length="127" mass="14787">MEIVVELKMERPLETDDLLVMEQMRQWISHLYESFPEPGRYVLSGFLFFRKDRPTVLRFEAGDAFFANYLLTTDGEYLEVSEGFLSDFHVMGLPIVRLGEMGEEIKRMLKIYLSGLSLELTDLVGRL</sequence>
<dbReference type="Proteomes" id="UP000177480">
    <property type="component" value="Unassembled WGS sequence"/>
</dbReference>
<evidence type="ECO:0000313" key="1">
    <source>
        <dbReference type="EMBL" id="OGZ44073.1"/>
    </source>
</evidence>
<protein>
    <submittedName>
        <fullName evidence="1">Uncharacterized protein</fullName>
    </submittedName>
</protein>
<gene>
    <name evidence="1" type="ORF">A2719_03900</name>
</gene>